<feature type="domain" description="HhH-GPD" evidence="5">
    <location>
        <begin position="47"/>
        <end position="100"/>
    </location>
</feature>
<evidence type="ECO:0000256" key="2">
    <source>
        <dbReference type="ARBA" id="ARBA00012000"/>
    </source>
</evidence>
<comment type="caution">
    <text evidence="6">The sequence shown here is derived from an EMBL/GenBank/DDBJ whole genome shotgun (WGS) entry which is preliminary data.</text>
</comment>
<dbReference type="InterPro" id="IPR003265">
    <property type="entry name" value="HhH-GPD_domain"/>
</dbReference>
<accession>A0A4Y7RUS6</accession>
<evidence type="ECO:0000256" key="3">
    <source>
        <dbReference type="ARBA" id="ARBA00022763"/>
    </source>
</evidence>
<comment type="catalytic activity">
    <reaction evidence="1">
        <text>Hydrolysis of alkylated DNA, releasing 3-methyladenine, 3-methylguanine, 7-methylguanine and 7-methyladenine.</text>
        <dbReference type="EC" id="3.2.2.21"/>
    </reaction>
</comment>
<dbReference type="OrthoDB" id="9785929at2"/>
<dbReference type="EMBL" id="QFFZ01000009">
    <property type="protein sequence ID" value="TEB12027.1"/>
    <property type="molecule type" value="Genomic_DNA"/>
</dbReference>
<dbReference type="GO" id="GO:0032993">
    <property type="term" value="C:protein-DNA complex"/>
    <property type="evidence" value="ECO:0007669"/>
    <property type="project" value="TreeGrafter"/>
</dbReference>
<protein>
    <recommendedName>
        <fullName evidence="2">DNA-3-methyladenine glycosylase II</fullName>
        <ecNumber evidence="2">3.2.2.21</ecNumber>
    </recommendedName>
</protein>
<dbReference type="GO" id="GO:0032131">
    <property type="term" value="F:alkylated DNA binding"/>
    <property type="evidence" value="ECO:0007669"/>
    <property type="project" value="TreeGrafter"/>
</dbReference>
<dbReference type="GO" id="GO:0008725">
    <property type="term" value="F:DNA-3-methyladenine glycosylase activity"/>
    <property type="evidence" value="ECO:0007669"/>
    <property type="project" value="TreeGrafter"/>
</dbReference>
<dbReference type="GO" id="GO:0006285">
    <property type="term" value="P:base-excision repair, AP site formation"/>
    <property type="evidence" value="ECO:0007669"/>
    <property type="project" value="TreeGrafter"/>
</dbReference>
<dbReference type="AlphaFoldDB" id="A0A4Y7RUS6"/>
<dbReference type="GO" id="GO:0043916">
    <property type="term" value="F:DNA-7-methylguanine glycosylase activity"/>
    <property type="evidence" value="ECO:0007669"/>
    <property type="project" value="TreeGrafter"/>
</dbReference>
<dbReference type="Pfam" id="PF00730">
    <property type="entry name" value="HhH-GPD"/>
    <property type="match status" value="1"/>
</dbReference>
<dbReference type="Gene3D" id="1.10.340.30">
    <property type="entry name" value="Hypothetical protein, domain 2"/>
    <property type="match status" value="1"/>
</dbReference>
<dbReference type="Gene3D" id="1.10.1670.40">
    <property type="match status" value="1"/>
</dbReference>
<dbReference type="GO" id="GO:0006307">
    <property type="term" value="P:DNA alkylation repair"/>
    <property type="evidence" value="ECO:0007669"/>
    <property type="project" value="TreeGrafter"/>
</dbReference>
<proteinExistence type="predicted"/>
<gene>
    <name evidence="6" type="ORF">Pmgp_01183</name>
</gene>
<sequence>MPKIIFHKENTAIIKLSASDPRLGDLMNLVGACTLTLRKDYFSSLLRAITGQQLSVQVARTIWSRITRLCADIEPQAILSLADEDLRGVGISKRKVLYMKPAEPYPPGQVRAFISLSDIRWLYPFTQNMVHSRCTCS</sequence>
<dbReference type="PANTHER" id="PTHR43003">
    <property type="entry name" value="DNA-3-METHYLADENINE GLYCOSYLASE"/>
    <property type="match status" value="1"/>
</dbReference>
<keyword evidence="4" id="KW-0234">DNA repair</keyword>
<dbReference type="PANTHER" id="PTHR43003:SF5">
    <property type="entry name" value="DNA-3-METHYLADENINE GLYCOSYLASE"/>
    <property type="match status" value="1"/>
</dbReference>
<evidence type="ECO:0000256" key="4">
    <source>
        <dbReference type="ARBA" id="ARBA00023204"/>
    </source>
</evidence>
<keyword evidence="7" id="KW-1185">Reference proteome</keyword>
<organism evidence="6 7">
    <name type="scientific">Pelotomaculum propionicicum</name>
    <dbReference type="NCBI Taxonomy" id="258475"/>
    <lineage>
        <taxon>Bacteria</taxon>
        <taxon>Bacillati</taxon>
        <taxon>Bacillota</taxon>
        <taxon>Clostridia</taxon>
        <taxon>Eubacteriales</taxon>
        <taxon>Desulfotomaculaceae</taxon>
        <taxon>Pelotomaculum</taxon>
    </lineage>
</organism>
<evidence type="ECO:0000313" key="6">
    <source>
        <dbReference type="EMBL" id="TEB12027.1"/>
    </source>
</evidence>
<evidence type="ECO:0000256" key="1">
    <source>
        <dbReference type="ARBA" id="ARBA00000086"/>
    </source>
</evidence>
<evidence type="ECO:0000313" key="7">
    <source>
        <dbReference type="Proteomes" id="UP000297597"/>
    </source>
</evidence>
<dbReference type="InterPro" id="IPR011257">
    <property type="entry name" value="DNA_glycosylase"/>
</dbReference>
<dbReference type="InterPro" id="IPR051912">
    <property type="entry name" value="Alkylbase_DNA_Glycosylase/TA"/>
</dbReference>
<dbReference type="SUPFAM" id="SSF48150">
    <property type="entry name" value="DNA-glycosylase"/>
    <property type="match status" value="1"/>
</dbReference>
<dbReference type="EC" id="3.2.2.21" evidence="2"/>
<evidence type="ECO:0000259" key="5">
    <source>
        <dbReference type="Pfam" id="PF00730"/>
    </source>
</evidence>
<name>A0A4Y7RUS6_9FIRM</name>
<dbReference type="Proteomes" id="UP000297597">
    <property type="component" value="Unassembled WGS sequence"/>
</dbReference>
<dbReference type="GO" id="GO:0005737">
    <property type="term" value="C:cytoplasm"/>
    <property type="evidence" value="ECO:0007669"/>
    <property type="project" value="TreeGrafter"/>
</dbReference>
<keyword evidence="3" id="KW-0227">DNA damage</keyword>
<reference evidence="6 7" key="1">
    <citation type="journal article" date="2018" name="Environ. Microbiol.">
        <title>Novel energy conservation strategies and behaviour of Pelotomaculum schinkii driving syntrophic propionate catabolism.</title>
        <authorList>
            <person name="Hidalgo-Ahumada C.A.P."/>
            <person name="Nobu M.K."/>
            <person name="Narihiro T."/>
            <person name="Tamaki H."/>
            <person name="Liu W.T."/>
            <person name="Kamagata Y."/>
            <person name="Stams A.J.M."/>
            <person name="Imachi H."/>
            <person name="Sousa D.Z."/>
        </authorList>
    </citation>
    <scope>NUCLEOTIDE SEQUENCE [LARGE SCALE GENOMIC DNA]</scope>
    <source>
        <strain evidence="6 7">MGP</strain>
    </source>
</reference>